<sequence>MTDDLPADPAHEPGLSPGQDELHALAARRRLSVDDHMFTAPGLPGTLRLQLFTAAGARPIAVATQIAGEEGKTLMNGAETYAGAVWERHCPDQDLPPVWVERQLWPQEPVQETRFRRVVFAGADRYRPHGPHWSAITHEQLQDLVGAPVATDRGTGYVPRPAEVEPRLVFEEFAVARLARPRPFREPQCMPAGVPWWRRWTRQVLPRRSARSCCWYHGGDWHTVNAMGLEVLREAHAQDVDPEGMEGFATAHAAAAGATRWQTEALATLFNTANAIQPDKEVRYINGQHRSQAMLEAGVRRTVVLHHVYET</sequence>
<name>A0ABW9IXG3_STRGJ</name>
<dbReference type="Proteomes" id="UP001631993">
    <property type="component" value="Unassembled WGS sequence"/>
</dbReference>
<dbReference type="RefSeq" id="WP_369276541.1">
    <property type="nucleotide sequence ID" value="NZ_JBJVMW010000030.1"/>
</dbReference>
<dbReference type="EMBL" id="JBJVNE010000038">
    <property type="protein sequence ID" value="MFM9653048.1"/>
    <property type="molecule type" value="Genomic_DNA"/>
</dbReference>
<accession>A0ABW9IXG3</accession>
<protein>
    <submittedName>
        <fullName evidence="1">Uncharacterized protein</fullName>
    </submittedName>
</protein>
<organism evidence="1 2">
    <name type="scientific">Streptomyces galilaeus</name>
    <dbReference type="NCBI Taxonomy" id="33899"/>
    <lineage>
        <taxon>Bacteria</taxon>
        <taxon>Bacillati</taxon>
        <taxon>Actinomycetota</taxon>
        <taxon>Actinomycetes</taxon>
        <taxon>Kitasatosporales</taxon>
        <taxon>Streptomycetaceae</taxon>
        <taxon>Streptomyces</taxon>
    </lineage>
</organism>
<proteinExistence type="predicted"/>
<evidence type="ECO:0000313" key="2">
    <source>
        <dbReference type="Proteomes" id="UP001631993"/>
    </source>
</evidence>
<comment type="caution">
    <text evidence="1">The sequence shown here is derived from an EMBL/GenBank/DDBJ whole genome shotgun (WGS) entry which is preliminary data.</text>
</comment>
<evidence type="ECO:0000313" key="1">
    <source>
        <dbReference type="EMBL" id="MFM9653048.1"/>
    </source>
</evidence>
<gene>
    <name evidence="1" type="ORF">ACKI1S_43980</name>
</gene>
<keyword evidence="2" id="KW-1185">Reference proteome</keyword>
<reference evidence="1 2" key="1">
    <citation type="submission" date="2024-12" db="EMBL/GenBank/DDBJ databases">
        <title>Forecasting of Potato common scab and diversities of Pathogenic streptomyces spp. in china.</title>
        <authorList>
            <person name="Handique U."/>
            <person name="Wu J."/>
        </authorList>
    </citation>
    <scope>NUCLEOTIDE SEQUENCE [LARGE SCALE GENOMIC DNA]</scope>
    <source>
        <strain evidence="1 2">ZRIMU1585</strain>
    </source>
</reference>